<keyword evidence="1" id="KW-1133">Transmembrane helix</keyword>
<feature type="transmembrane region" description="Helical" evidence="1">
    <location>
        <begin position="82"/>
        <end position="102"/>
    </location>
</feature>
<evidence type="ECO:0008006" key="4">
    <source>
        <dbReference type="Google" id="ProtNLM"/>
    </source>
</evidence>
<organism evidence="2 3">
    <name type="scientific">Lentibacillus halodurans</name>
    <dbReference type="NCBI Taxonomy" id="237679"/>
    <lineage>
        <taxon>Bacteria</taxon>
        <taxon>Bacillati</taxon>
        <taxon>Bacillota</taxon>
        <taxon>Bacilli</taxon>
        <taxon>Bacillales</taxon>
        <taxon>Bacillaceae</taxon>
        <taxon>Lentibacillus</taxon>
    </lineage>
</organism>
<dbReference type="RefSeq" id="WP_090232669.1">
    <property type="nucleotide sequence ID" value="NZ_FOJW01000001.1"/>
</dbReference>
<sequence length="121" mass="13748">MSGLIVKLIVCPIAVYIASWIFPNVDFGYWYQPIILGVVLAFVGYFMERAMLREETNWLSVGMDFIASTLIVYFGAMLFADTAVTFFGAILTGALLAVTEIFQHNWLLSHDRIEKEETVRE</sequence>
<protein>
    <recommendedName>
        <fullName evidence="4">4 TMS phage holin, superfamily IV</fullName>
    </recommendedName>
</protein>
<feature type="transmembrane region" description="Helical" evidence="1">
    <location>
        <begin position="5"/>
        <end position="23"/>
    </location>
</feature>
<dbReference type="OrthoDB" id="1926204at2"/>
<keyword evidence="3" id="KW-1185">Reference proteome</keyword>
<dbReference type="EMBL" id="FOJW01000001">
    <property type="protein sequence ID" value="SFA74615.1"/>
    <property type="molecule type" value="Genomic_DNA"/>
</dbReference>
<dbReference type="AlphaFoldDB" id="A0A1I0VE20"/>
<keyword evidence="1" id="KW-0812">Transmembrane</keyword>
<dbReference type="Pfam" id="PF10710">
    <property type="entry name" value="DUF2512"/>
    <property type="match status" value="1"/>
</dbReference>
<dbReference type="Proteomes" id="UP000198642">
    <property type="component" value="Unassembled WGS sequence"/>
</dbReference>
<proteinExistence type="predicted"/>
<evidence type="ECO:0000256" key="1">
    <source>
        <dbReference type="SAM" id="Phobius"/>
    </source>
</evidence>
<feature type="transmembrane region" description="Helical" evidence="1">
    <location>
        <begin position="58"/>
        <end position="76"/>
    </location>
</feature>
<accession>A0A1I0VE20</accession>
<evidence type="ECO:0000313" key="2">
    <source>
        <dbReference type="EMBL" id="SFA74615.1"/>
    </source>
</evidence>
<feature type="transmembrane region" description="Helical" evidence="1">
    <location>
        <begin position="29"/>
        <end position="46"/>
    </location>
</feature>
<gene>
    <name evidence="2" type="ORF">SAMN04488072_101362</name>
</gene>
<evidence type="ECO:0000313" key="3">
    <source>
        <dbReference type="Proteomes" id="UP000198642"/>
    </source>
</evidence>
<dbReference type="InterPro" id="IPR019649">
    <property type="entry name" value="DUF2512"/>
</dbReference>
<name>A0A1I0VE20_9BACI</name>
<keyword evidence="1" id="KW-0472">Membrane</keyword>
<reference evidence="2 3" key="1">
    <citation type="submission" date="2016-10" db="EMBL/GenBank/DDBJ databases">
        <authorList>
            <person name="de Groot N.N."/>
        </authorList>
    </citation>
    <scope>NUCLEOTIDE SEQUENCE [LARGE SCALE GENOMIC DNA]</scope>
    <source>
        <strain evidence="2 3">CGMCC 1.3702</strain>
    </source>
</reference>